<comment type="caution">
    <text evidence="3">The sequence shown here is derived from an EMBL/GenBank/DDBJ whole genome shotgun (WGS) entry which is preliminary data.</text>
</comment>
<accession>A0AAD5T2Y6</accession>
<evidence type="ECO:0000313" key="4">
    <source>
        <dbReference type="Proteomes" id="UP001211907"/>
    </source>
</evidence>
<evidence type="ECO:0000259" key="2">
    <source>
        <dbReference type="PROSITE" id="PS50042"/>
    </source>
</evidence>
<proteinExistence type="predicted"/>
<dbReference type="InterPro" id="IPR000595">
    <property type="entry name" value="cNMP-bd_dom"/>
</dbReference>
<protein>
    <recommendedName>
        <fullName evidence="2">Cyclic nucleotide-binding domain-containing protein</fullName>
    </recommendedName>
</protein>
<dbReference type="InterPro" id="IPR014710">
    <property type="entry name" value="RmlC-like_jellyroll"/>
</dbReference>
<keyword evidence="4" id="KW-1185">Reference proteome</keyword>
<dbReference type="Proteomes" id="UP001211907">
    <property type="component" value="Unassembled WGS sequence"/>
</dbReference>
<evidence type="ECO:0000313" key="3">
    <source>
        <dbReference type="EMBL" id="KAJ3125359.1"/>
    </source>
</evidence>
<dbReference type="EMBL" id="JADGJH010000614">
    <property type="protein sequence ID" value="KAJ3125359.1"/>
    <property type="molecule type" value="Genomic_DNA"/>
</dbReference>
<dbReference type="PROSITE" id="PS50042">
    <property type="entry name" value="CNMP_BINDING_3"/>
    <property type="match status" value="2"/>
</dbReference>
<feature type="domain" description="Cyclic nucleotide-binding" evidence="2">
    <location>
        <begin position="236"/>
        <end position="343"/>
    </location>
</feature>
<dbReference type="CDD" id="cd00038">
    <property type="entry name" value="CAP_ED"/>
    <property type="match status" value="1"/>
</dbReference>
<reference evidence="3" key="1">
    <citation type="submission" date="2020-05" db="EMBL/GenBank/DDBJ databases">
        <title>Phylogenomic resolution of chytrid fungi.</title>
        <authorList>
            <person name="Stajich J.E."/>
            <person name="Amses K."/>
            <person name="Simmons R."/>
            <person name="Seto K."/>
            <person name="Myers J."/>
            <person name="Bonds A."/>
            <person name="Quandt C.A."/>
            <person name="Barry K."/>
            <person name="Liu P."/>
            <person name="Grigoriev I."/>
            <person name="Longcore J.E."/>
            <person name="James T.Y."/>
        </authorList>
    </citation>
    <scope>NUCLEOTIDE SEQUENCE</scope>
    <source>
        <strain evidence="3">JEL0513</strain>
    </source>
</reference>
<feature type="region of interest" description="Disordered" evidence="1">
    <location>
        <begin position="54"/>
        <end position="99"/>
    </location>
</feature>
<dbReference type="PANTHER" id="PTHR23011:SF28">
    <property type="entry name" value="CYCLIC NUCLEOTIDE-BINDING DOMAIN CONTAINING PROTEIN"/>
    <property type="match status" value="1"/>
</dbReference>
<dbReference type="PANTHER" id="PTHR23011">
    <property type="entry name" value="CYCLIC NUCLEOTIDE-BINDING DOMAIN CONTAINING PROTEIN"/>
    <property type="match status" value="1"/>
</dbReference>
<dbReference type="Gene3D" id="2.60.120.10">
    <property type="entry name" value="Jelly Rolls"/>
    <property type="match status" value="2"/>
</dbReference>
<dbReference type="SUPFAM" id="SSF51206">
    <property type="entry name" value="cAMP-binding domain-like"/>
    <property type="match status" value="2"/>
</dbReference>
<organism evidence="3 4">
    <name type="scientific">Physocladia obscura</name>
    <dbReference type="NCBI Taxonomy" id="109957"/>
    <lineage>
        <taxon>Eukaryota</taxon>
        <taxon>Fungi</taxon>
        <taxon>Fungi incertae sedis</taxon>
        <taxon>Chytridiomycota</taxon>
        <taxon>Chytridiomycota incertae sedis</taxon>
        <taxon>Chytridiomycetes</taxon>
        <taxon>Chytridiales</taxon>
        <taxon>Chytriomycetaceae</taxon>
        <taxon>Physocladia</taxon>
    </lineage>
</organism>
<name>A0AAD5T2Y6_9FUNG</name>
<evidence type="ECO:0000256" key="1">
    <source>
        <dbReference type="SAM" id="MobiDB-lite"/>
    </source>
</evidence>
<feature type="domain" description="Cyclic nucleotide-binding" evidence="2">
    <location>
        <begin position="363"/>
        <end position="411"/>
    </location>
</feature>
<dbReference type="AlphaFoldDB" id="A0AAD5T2Y6"/>
<feature type="non-terminal residue" evidence="3">
    <location>
        <position position="1"/>
    </location>
</feature>
<gene>
    <name evidence="3" type="ORF">HK100_010846</name>
</gene>
<sequence>KMRSLFLPSLFAGDGVEDSKKPSSRNTATANGKILGGNNGTTVKAVSFQDSRSIKTAPASVFDTQDGKRPQSGNKNQANSRTQMPRPPSGGAKVVRTSSARVRSAKKRFVGFSNLSEKSTAANTSTSFSQKALIRRSLATINTSNVELPPDISLISLRWSQALYYVLKMGKFKKSVLDDSFSIENESPEMMMSHSKHDKVDLIGALQVKKIYEINVANRTDKDLDTLDAILGKYRCFSKLSPVVRYKLYNCCTVESHSRGTVMIREGHQARYWYIILTGECLHQLRPDTPMSITTRVQIGGSIGDFAPLYVAGSNGTETRHIRATCLMRCEFLRVEKQDYVAISREARGLDTMVFEYFTTVPQFFGVDKNILHQLCQRSIVRKFDADQIMLRAGEFCSNLYFVVRGKVRALHMVTFIKLDNPPTPSRNGFDRRHRYTLVPFNSLQISKLGPTDEMVRELATVLDITNGMSFPPMKPSKVVLEQQEAAATIEYKPTNGKKTPTQIQKPNSMDPHALQSPFHFVVVDKVEVVAISTADLIEILPPDTLRRVMEHRTMTDVSTQEIEERYLSALGWRESENSGKKVLKIENFSSDKSWSHPVVKNKFKDGADDLEDPFGLKKTHQQHIAKYAAHFDQKISSAENNEKLKLSNQNSNHFAIALE</sequence>
<feature type="compositionally biased region" description="Polar residues" evidence="1">
    <location>
        <begin position="71"/>
        <end position="83"/>
    </location>
</feature>
<feature type="region of interest" description="Disordered" evidence="1">
    <location>
        <begin position="1"/>
        <end position="41"/>
    </location>
</feature>
<dbReference type="InterPro" id="IPR018490">
    <property type="entry name" value="cNMP-bd_dom_sf"/>
</dbReference>